<evidence type="ECO:0000313" key="1">
    <source>
        <dbReference type="EMBL" id="CAB4203553.1"/>
    </source>
</evidence>
<accession>A0A6J5S5A4</accession>
<protein>
    <submittedName>
        <fullName evidence="1">Uncharacterized protein</fullName>
    </submittedName>
</protein>
<reference evidence="1" key="1">
    <citation type="submission" date="2020-05" db="EMBL/GenBank/DDBJ databases">
        <authorList>
            <person name="Chiriac C."/>
            <person name="Salcher M."/>
            <person name="Ghai R."/>
            <person name="Kavagutti S V."/>
        </authorList>
    </citation>
    <scope>NUCLEOTIDE SEQUENCE</scope>
</reference>
<dbReference type="EMBL" id="LR797331">
    <property type="protein sequence ID" value="CAB4203553.1"/>
    <property type="molecule type" value="Genomic_DNA"/>
</dbReference>
<sequence length="138" mass="14723">MPIYLVKGSVPVGAKRTEVVLSRFGMFDASRAVLLLIQAKTWAPGAAGGYSFQPAIFNSDVADAVFGADAHLTDEPTLCWGEVVGSAVVNTKVYKGANQYNQFVPIVSSADGKIWVYPAKANAAEVETHFEIVLCTDP</sequence>
<name>A0A6J5S5A4_9CAUD</name>
<gene>
    <name evidence="1" type="ORF">UFOVP1382_165</name>
</gene>
<proteinExistence type="predicted"/>
<organism evidence="1">
    <name type="scientific">uncultured Caudovirales phage</name>
    <dbReference type="NCBI Taxonomy" id="2100421"/>
    <lineage>
        <taxon>Viruses</taxon>
        <taxon>Duplodnaviria</taxon>
        <taxon>Heunggongvirae</taxon>
        <taxon>Uroviricota</taxon>
        <taxon>Caudoviricetes</taxon>
        <taxon>Peduoviridae</taxon>
        <taxon>Maltschvirus</taxon>
        <taxon>Maltschvirus maltsch</taxon>
    </lineage>
</organism>